<protein>
    <submittedName>
        <fullName evidence="2">Glyoxalase</fullName>
    </submittedName>
</protein>
<dbReference type="SUPFAM" id="SSF54593">
    <property type="entry name" value="Glyoxalase/Bleomycin resistance protein/Dihydroxybiphenyl dioxygenase"/>
    <property type="match status" value="1"/>
</dbReference>
<proteinExistence type="predicted"/>
<evidence type="ECO:0000313" key="2">
    <source>
        <dbReference type="EMBL" id="GIF86201.1"/>
    </source>
</evidence>
<dbReference type="RefSeq" id="WP_203757034.1">
    <property type="nucleotide sequence ID" value="NZ_BONF01000062.1"/>
</dbReference>
<dbReference type="PANTHER" id="PTHR33993">
    <property type="entry name" value="GLYOXALASE-RELATED"/>
    <property type="match status" value="1"/>
</dbReference>
<dbReference type="PROSITE" id="PS51819">
    <property type="entry name" value="VOC"/>
    <property type="match status" value="1"/>
</dbReference>
<organism evidence="2 3">
    <name type="scientific">Catellatospora bangladeshensis</name>
    <dbReference type="NCBI Taxonomy" id="310355"/>
    <lineage>
        <taxon>Bacteria</taxon>
        <taxon>Bacillati</taxon>
        <taxon>Actinomycetota</taxon>
        <taxon>Actinomycetes</taxon>
        <taxon>Micromonosporales</taxon>
        <taxon>Micromonosporaceae</taxon>
        <taxon>Catellatospora</taxon>
    </lineage>
</organism>
<dbReference type="InterPro" id="IPR037523">
    <property type="entry name" value="VOC_core"/>
</dbReference>
<evidence type="ECO:0000259" key="1">
    <source>
        <dbReference type="PROSITE" id="PS51819"/>
    </source>
</evidence>
<evidence type="ECO:0000313" key="3">
    <source>
        <dbReference type="Proteomes" id="UP000601223"/>
    </source>
</evidence>
<dbReference type="Proteomes" id="UP000601223">
    <property type="component" value="Unassembled WGS sequence"/>
</dbReference>
<dbReference type="InterPro" id="IPR041581">
    <property type="entry name" value="Glyoxalase_6"/>
</dbReference>
<dbReference type="PANTHER" id="PTHR33993:SF5">
    <property type="entry name" value="GLYOXALASE"/>
    <property type="match status" value="1"/>
</dbReference>
<reference evidence="2 3" key="1">
    <citation type="submission" date="2021-01" db="EMBL/GenBank/DDBJ databases">
        <title>Whole genome shotgun sequence of Catellatospora bangladeshensis NBRC 107357.</title>
        <authorList>
            <person name="Komaki H."/>
            <person name="Tamura T."/>
        </authorList>
    </citation>
    <scope>NUCLEOTIDE SEQUENCE [LARGE SCALE GENOMIC DNA]</scope>
    <source>
        <strain evidence="2 3">NBRC 107357</strain>
    </source>
</reference>
<name>A0A8J3NND3_9ACTN</name>
<keyword evidence="3" id="KW-1185">Reference proteome</keyword>
<dbReference type="AlphaFoldDB" id="A0A8J3NND3"/>
<comment type="caution">
    <text evidence="2">The sequence shown here is derived from an EMBL/GenBank/DDBJ whole genome shotgun (WGS) entry which is preliminary data.</text>
</comment>
<dbReference type="InterPro" id="IPR052164">
    <property type="entry name" value="Anthracycline_SecMetBiosynth"/>
</dbReference>
<feature type="domain" description="VOC" evidence="1">
    <location>
        <begin position="6"/>
        <end position="118"/>
    </location>
</feature>
<gene>
    <name evidence="2" type="ORF">Cba03nite_75500</name>
</gene>
<dbReference type="Gene3D" id="3.10.180.10">
    <property type="entry name" value="2,3-Dihydroxybiphenyl 1,2-Dioxygenase, domain 1"/>
    <property type="match status" value="1"/>
</dbReference>
<accession>A0A8J3NND3</accession>
<dbReference type="EMBL" id="BONF01000062">
    <property type="protein sequence ID" value="GIF86201.1"/>
    <property type="molecule type" value="Genomic_DNA"/>
</dbReference>
<dbReference type="InterPro" id="IPR029068">
    <property type="entry name" value="Glyas_Bleomycin-R_OHBP_Dase"/>
</dbReference>
<dbReference type="Pfam" id="PF18029">
    <property type="entry name" value="Glyoxalase_6"/>
    <property type="match status" value="1"/>
</dbReference>
<sequence length="122" mass="13921">MQRVTGIGGVFLRARDAAALRAWYAEHLGIDVSEWGGFTFRWHAGGSTAWSVFEQDSDYLGRPEQPYMINYRVDDLDAMLAQLREAGVKVADEVEDGEFGRFGWAYDAEDNRFELWQPPRGK</sequence>